<dbReference type="GO" id="GO:0016740">
    <property type="term" value="F:transferase activity"/>
    <property type="evidence" value="ECO:0007669"/>
    <property type="project" value="UniProtKB-KW"/>
</dbReference>
<reference evidence="3" key="1">
    <citation type="submission" date="2016-10" db="EMBL/GenBank/DDBJ databases">
        <title>The High Quality Genome of Vibrio alginolyticus K01M1.</title>
        <authorList>
            <person name="Wendling C."/>
            <person name="Chibani C.M."/>
            <person name="Hertel R."/>
            <person name="Sproer C."/>
            <person name="Bunk B."/>
            <person name="Overmann J."/>
            <person name="Roth O."/>
            <person name="Liesegang H."/>
        </authorList>
    </citation>
    <scope>NUCLEOTIDE SEQUENCE</scope>
    <source>
        <strain evidence="3">K05K4</strain>
    </source>
</reference>
<keyword evidence="1" id="KW-0808">Transferase</keyword>
<dbReference type="Gene3D" id="3.40.50.150">
    <property type="entry name" value="Vaccinia Virus protein VP39"/>
    <property type="match status" value="1"/>
</dbReference>
<dbReference type="AlphaFoldDB" id="A0A1W6UEF8"/>
<sequence length="195" mass="22118">MPAQWNEYYQKILSQPHRPNVENAVNQLKIEGKVALDIGCGIGRDSHFLLEKGFKVHACDSNEDAVKTCLTRFEGNKRFSVSQCCFTEFNYPQCSLVIANASLFFCPDKGFKQVWTKIDSALQPSGIFCGDFLGVKDSWVTSEMHPNITTLTKKEVESLFEGYDLISLHERDEDGTTVVGSQKHWHMFSVTARKR</sequence>
<accession>A0A1W6UEF8</accession>
<organism evidence="3">
    <name type="scientific">Vibrio alginolyticus</name>
    <dbReference type="NCBI Taxonomy" id="663"/>
    <lineage>
        <taxon>Bacteria</taxon>
        <taxon>Pseudomonadati</taxon>
        <taxon>Pseudomonadota</taxon>
        <taxon>Gammaproteobacteria</taxon>
        <taxon>Vibrionales</taxon>
        <taxon>Vibrionaceae</taxon>
        <taxon>Vibrio</taxon>
    </lineage>
</organism>
<dbReference type="InterPro" id="IPR041698">
    <property type="entry name" value="Methyltransf_25"/>
</dbReference>
<dbReference type="InterPro" id="IPR029063">
    <property type="entry name" value="SAM-dependent_MTases_sf"/>
</dbReference>
<gene>
    <name evidence="3" type="ORF">K05K4_46160</name>
</gene>
<dbReference type="Pfam" id="PF13649">
    <property type="entry name" value="Methyltransf_25"/>
    <property type="match status" value="1"/>
</dbReference>
<dbReference type="CDD" id="cd02440">
    <property type="entry name" value="AdoMet_MTases"/>
    <property type="match status" value="1"/>
</dbReference>
<dbReference type="EMBL" id="CP017903">
    <property type="protein sequence ID" value="ARP21333.1"/>
    <property type="molecule type" value="Genomic_DNA"/>
</dbReference>
<evidence type="ECO:0000256" key="1">
    <source>
        <dbReference type="ARBA" id="ARBA00022679"/>
    </source>
</evidence>
<proteinExistence type="predicted"/>
<dbReference type="SUPFAM" id="SSF53335">
    <property type="entry name" value="S-adenosyl-L-methionine-dependent methyltransferases"/>
    <property type="match status" value="1"/>
</dbReference>
<protein>
    <submittedName>
        <fullName evidence="3">Tellurite resistance protein TehB</fullName>
    </submittedName>
</protein>
<dbReference type="RefSeq" id="WP_054729937.1">
    <property type="nucleotide sequence ID" value="NZ_CAJDZC010000001.1"/>
</dbReference>
<name>A0A1W6UEF8_VIBAL</name>
<evidence type="ECO:0000259" key="2">
    <source>
        <dbReference type="Pfam" id="PF13649"/>
    </source>
</evidence>
<feature type="domain" description="Methyltransferase" evidence="2">
    <location>
        <begin position="36"/>
        <end position="126"/>
    </location>
</feature>
<evidence type="ECO:0000313" key="3">
    <source>
        <dbReference type="EMBL" id="ARP21333.1"/>
    </source>
</evidence>
<dbReference type="PANTHER" id="PTHR43861">
    <property type="entry name" value="TRANS-ACONITATE 2-METHYLTRANSFERASE-RELATED"/>
    <property type="match status" value="1"/>
</dbReference>